<dbReference type="OrthoDB" id="1100432at2759"/>
<name>A0A9P0ZJU9_CUSEU</name>
<keyword evidence="3" id="KW-1185">Reference proteome</keyword>
<dbReference type="PANTHER" id="PTHR34544:SF1">
    <property type="entry name" value="OS04G0438300 PROTEIN"/>
    <property type="match status" value="1"/>
</dbReference>
<dbReference type="PANTHER" id="PTHR34544">
    <property type="entry name" value="OSJNBA0006B20.18 PROTEIN"/>
    <property type="match status" value="1"/>
</dbReference>
<evidence type="ECO:0000259" key="1">
    <source>
        <dbReference type="Pfam" id="PF25498"/>
    </source>
</evidence>
<dbReference type="EMBL" id="CAMAPE010000038">
    <property type="protein sequence ID" value="CAH9101792.1"/>
    <property type="molecule type" value="Genomic_DNA"/>
</dbReference>
<dbReference type="Pfam" id="PF25498">
    <property type="entry name" value="DUF7912"/>
    <property type="match status" value="1"/>
</dbReference>
<comment type="caution">
    <text evidence="2">The sequence shown here is derived from an EMBL/GenBank/DDBJ whole genome shotgun (WGS) entry which is preliminary data.</text>
</comment>
<proteinExistence type="predicted"/>
<evidence type="ECO:0000313" key="3">
    <source>
        <dbReference type="Proteomes" id="UP001152484"/>
    </source>
</evidence>
<dbReference type="InterPro" id="IPR057234">
    <property type="entry name" value="DUF7912"/>
</dbReference>
<dbReference type="Proteomes" id="UP001152484">
    <property type="component" value="Unassembled WGS sequence"/>
</dbReference>
<dbReference type="AlphaFoldDB" id="A0A9P0ZJU9"/>
<accession>A0A9P0ZJU9</accession>
<sequence length="330" mass="37357">MNSFTGFRFRAKWIGSVPDSFVYTQIRVSGSGRVSRNVCRHSYDLSFRFRTHHLLPPFCPRLCTYAPYLPLTVSAKKRTTKSEPILKPSISEEVFPNEEEDDLLIEEFEDDELLDEEDFLNNGNLEEEVELYAGDGSEGGGISLAGTPWDKKALEIAEEVALSFDGELGIYAFKTLKNANIQVRVERLTNKSGSPSMMDIEDFSLAYREWLDEAESLGSVPNNLSLEVSSPGVERVVRIPEDLDRFKDRPMYVKHTIGEAVEHGPPAVRDGVFRLMSFDMEKNVCTWGLADVKVNREKAGKGRPLSKKQKEWRLVTPFASLLMVRLHSDI</sequence>
<reference evidence="2" key="1">
    <citation type="submission" date="2022-07" db="EMBL/GenBank/DDBJ databases">
        <authorList>
            <person name="Macas J."/>
            <person name="Novak P."/>
            <person name="Neumann P."/>
        </authorList>
    </citation>
    <scope>NUCLEOTIDE SEQUENCE</scope>
</reference>
<evidence type="ECO:0000313" key="2">
    <source>
        <dbReference type="EMBL" id="CAH9101792.1"/>
    </source>
</evidence>
<gene>
    <name evidence="2" type="ORF">CEURO_LOCUS15554</name>
</gene>
<protein>
    <recommendedName>
        <fullName evidence="1">DUF7912 domain-containing protein</fullName>
    </recommendedName>
</protein>
<organism evidence="2 3">
    <name type="scientific">Cuscuta europaea</name>
    <name type="common">European dodder</name>
    <dbReference type="NCBI Taxonomy" id="41803"/>
    <lineage>
        <taxon>Eukaryota</taxon>
        <taxon>Viridiplantae</taxon>
        <taxon>Streptophyta</taxon>
        <taxon>Embryophyta</taxon>
        <taxon>Tracheophyta</taxon>
        <taxon>Spermatophyta</taxon>
        <taxon>Magnoliopsida</taxon>
        <taxon>eudicotyledons</taxon>
        <taxon>Gunneridae</taxon>
        <taxon>Pentapetalae</taxon>
        <taxon>asterids</taxon>
        <taxon>lamiids</taxon>
        <taxon>Solanales</taxon>
        <taxon>Convolvulaceae</taxon>
        <taxon>Cuscuteae</taxon>
        <taxon>Cuscuta</taxon>
        <taxon>Cuscuta subgen. Cuscuta</taxon>
    </lineage>
</organism>
<feature type="domain" description="DUF7912" evidence="1">
    <location>
        <begin position="236"/>
        <end position="327"/>
    </location>
</feature>